<dbReference type="GO" id="GO:0016020">
    <property type="term" value="C:membrane"/>
    <property type="evidence" value="ECO:0007669"/>
    <property type="project" value="UniProtKB-SubCell"/>
</dbReference>
<dbReference type="GO" id="GO:0009247">
    <property type="term" value="P:glycolipid biosynthetic process"/>
    <property type="evidence" value="ECO:0007669"/>
    <property type="project" value="InterPro"/>
</dbReference>
<reference evidence="7 8" key="1">
    <citation type="submission" date="2014-07" db="EMBL/GenBank/DDBJ databases">
        <authorList>
            <person name="Wibberg Daniel"/>
        </authorList>
    </citation>
    <scope>NUCLEOTIDE SEQUENCE [LARGE SCALE GENOMIC DNA]</scope>
</reference>
<evidence type="ECO:0000313" key="7">
    <source>
        <dbReference type="EMBL" id="CEE01766.1"/>
    </source>
</evidence>
<dbReference type="GO" id="GO:0016758">
    <property type="term" value="F:hexosyltransferase activity"/>
    <property type="evidence" value="ECO:0007669"/>
    <property type="project" value="InterPro"/>
</dbReference>
<evidence type="ECO:0000313" key="8">
    <source>
        <dbReference type="Proteomes" id="UP000040576"/>
    </source>
</evidence>
<keyword evidence="8" id="KW-1185">Reference proteome</keyword>
<dbReference type="RefSeq" id="WP_034770482.1">
    <property type="nucleotide sequence ID" value="NZ_CCRF01000061.1"/>
</dbReference>
<protein>
    <submittedName>
        <fullName evidence="7">Monogalactosyldiacylglycerol synthase</fullName>
    </submittedName>
</protein>
<evidence type="ECO:0000256" key="1">
    <source>
        <dbReference type="ARBA" id="ARBA00004370"/>
    </source>
</evidence>
<evidence type="ECO:0000259" key="5">
    <source>
        <dbReference type="Pfam" id="PF04101"/>
    </source>
</evidence>
<dbReference type="InterPro" id="IPR050519">
    <property type="entry name" value="Glycosyltransf_28_UgtP"/>
</dbReference>
<evidence type="ECO:0000256" key="3">
    <source>
        <dbReference type="ARBA" id="ARBA00022676"/>
    </source>
</evidence>
<evidence type="ECO:0000256" key="4">
    <source>
        <dbReference type="ARBA" id="ARBA00022679"/>
    </source>
</evidence>
<feature type="domain" description="Glycosyl transferase family 28 C-terminal" evidence="5">
    <location>
        <begin position="199"/>
        <end position="289"/>
    </location>
</feature>
<organism evidence="7 8">
    <name type="scientific">Caldibacillus thermoamylovorans</name>
    <dbReference type="NCBI Taxonomy" id="35841"/>
    <lineage>
        <taxon>Bacteria</taxon>
        <taxon>Bacillati</taxon>
        <taxon>Bacillota</taxon>
        <taxon>Bacilli</taxon>
        <taxon>Bacillales</taxon>
        <taxon>Bacillaceae</taxon>
        <taxon>Caldibacillus</taxon>
    </lineage>
</organism>
<dbReference type="SUPFAM" id="SSF53756">
    <property type="entry name" value="UDP-Glycosyltransferase/glycogen phosphorylase"/>
    <property type="match status" value="1"/>
</dbReference>
<evidence type="ECO:0000259" key="6">
    <source>
        <dbReference type="Pfam" id="PF06925"/>
    </source>
</evidence>
<keyword evidence="3" id="KW-0328">Glycosyltransferase</keyword>
<proteinExistence type="inferred from homology"/>
<dbReference type="Pfam" id="PF04101">
    <property type="entry name" value="Glyco_tran_28_C"/>
    <property type="match status" value="1"/>
</dbReference>
<feature type="domain" description="Diacylglycerol glucosyltransferase N-terminal" evidence="6">
    <location>
        <begin position="16"/>
        <end position="178"/>
    </location>
</feature>
<keyword evidence="4" id="KW-0808">Transferase</keyword>
<dbReference type="PANTHER" id="PTHR43025">
    <property type="entry name" value="MONOGALACTOSYLDIACYLGLYCEROL SYNTHASE"/>
    <property type="match status" value="1"/>
</dbReference>
<dbReference type="InterPro" id="IPR007235">
    <property type="entry name" value="Glyco_trans_28_C"/>
</dbReference>
<dbReference type="PANTHER" id="PTHR43025:SF3">
    <property type="entry name" value="MONOGALACTOSYLDIACYLGLYCEROL SYNTHASE 1, CHLOROPLASTIC"/>
    <property type="match status" value="1"/>
</dbReference>
<dbReference type="Proteomes" id="UP000040576">
    <property type="component" value="Unassembled WGS sequence"/>
</dbReference>
<name>A0A090IUK7_9BACI</name>
<sequence length="365" mass="42994">MKRILFLPFLQIPSGHHQAADALIAQFESMPGVECEKIDLFSYSYGRIEQVISRFYLKWIHHFPTSYSTLYKRMVVKDRKRDIYLYELFFEKQLELLLYERKPDCVICTHALPSRILSKLKQEGKFDKPVLNVYTDFFIHKGWGTKNIDVHFVSTYRMKNYLLTMGIKPEQIYMTGIPLHPLLQKKPLIPEPPKKRIHVLISGGSMGTGNMHDLIKHLPFRKELQFFILCGKNKALYQQLIKFNRSHLIPIPFIRSRKMMDCIYNFADLIITKPGGVTITECLHKQIPIFIYDHLPGQEEINFEELQIQKLVHNATGWKKQNHLDDLIMSFVESPNLISGYYENIYRYERNKDPVNSSQLIIEQL</sequence>
<comment type="similarity">
    <text evidence="2">Belongs to the glycosyltransferase 28 family.</text>
</comment>
<dbReference type="AlphaFoldDB" id="A0A090IUK7"/>
<dbReference type="Gene3D" id="3.40.50.2000">
    <property type="entry name" value="Glycogen Phosphorylase B"/>
    <property type="match status" value="1"/>
</dbReference>
<gene>
    <name evidence="7" type="ORF">BT1A1_1944</name>
</gene>
<dbReference type="InterPro" id="IPR009695">
    <property type="entry name" value="Diacylglyc_glucosyltr_N"/>
</dbReference>
<comment type="subcellular location">
    <subcellularLocation>
        <location evidence="1">Membrane</location>
    </subcellularLocation>
</comment>
<accession>A0A090IUK7</accession>
<evidence type="ECO:0000256" key="2">
    <source>
        <dbReference type="ARBA" id="ARBA00006962"/>
    </source>
</evidence>
<dbReference type="EMBL" id="CCRF01000061">
    <property type="protein sequence ID" value="CEE01766.1"/>
    <property type="molecule type" value="Genomic_DNA"/>
</dbReference>
<dbReference type="Pfam" id="PF06925">
    <property type="entry name" value="MGDG_synth"/>
    <property type="match status" value="1"/>
</dbReference>